<dbReference type="InterPro" id="IPR052189">
    <property type="entry name" value="L-asp_N-monooxygenase_NS-form"/>
</dbReference>
<keyword evidence="3" id="KW-1185">Reference proteome</keyword>
<dbReference type="AlphaFoldDB" id="A0A517ZUI8"/>
<dbReference type="PANTHER" id="PTHR40254:SF1">
    <property type="entry name" value="BLR0577 PROTEIN"/>
    <property type="match status" value="1"/>
</dbReference>
<organism evidence="2 3">
    <name type="scientific">Symmachiella dynata</name>
    <dbReference type="NCBI Taxonomy" id="2527995"/>
    <lineage>
        <taxon>Bacteria</taxon>
        <taxon>Pseudomonadati</taxon>
        <taxon>Planctomycetota</taxon>
        <taxon>Planctomycetia</taxon>
        <taxon>Planctomycetales</taxon>
        <taxon>Planctomycetaceae</taxon>
        <taxon>Symmachiella</taxon>
    </lineage>
</organism>
<dbReference type="EMBL" id="CP036276">
    <property type="protein sequence ID" value="QDU46153.1"/>
    <property type="molecule type" value="Genomic_DNA"/>
</dbReference>
<dbReference type="KEGG" id="sdyn:Mal52_46520"/>
<dbReference type="Gene3D" id="3.50.50.60">
    <property type="entry name" value="FAD/NAD(P)-binding domain"/>
    <property type="match status" value="1"/>
</dbReference>
<dbReference type="SUPFAM" id="SSF51905">
    <property type="entry name" value="FAD/NAD(P)-binding domain"/>
    <property type="match status" value="1"/>
</dbReference>
<dbReference type="InterPro" id="IPR038732">
    <property type="entry name" value="HpyO/CreE_NAD-binding"/>
</dbReference>
<proteinExistence type="predicted"/>
<dbReference type="InterPro" id="IPR036188">
    <property type="entry name" value="FAD/NAD-bd_sf"/>
</dbReference>
<accession>A0A517ZUI8</accession>
<dbReference type="PANTHER" id="PTHR40254">
    <property type="entry name" value="BLR0577 PROTEIN"/>
    <property type="match status" value="1"/>
</dbReference>
<reference evidence="2 3" key="1">
    <citation type="submission" date="2019-02" db="EMBL/GenBank/DDBJ databases">
        <title>Deep-cultivation of Planctomycetes and their phenomic and genomic characterization uncovers novel biology.</title>
        <authorList>
            <person name="Wiegand S."/>
            <person name="Jogler M."/>
            <person name="Boedeker C."/>
            <person name="Pinto D."/>
            <person name="Vollmers J."/>
            <person name="Rivas-Marin E."/>
            <person name="Kohn T."/>
            <person name="Peeters S.H."/>
            <person name="Heuer A."/>
            <person name="Rast P."/>
            <person name="Oberbeckmann S."/>
            <person name="Bunk B."/>
            <person name="Jeske O."/>
            <person name="Meyerdierks A."/>
            <person name="Storesund J.E."/>
            <person name="Kallscheuer N."/>
            <person name="Luecker S."/>
            <person name="Lage O.M."/>
            <person name="Pohl T."/>
            <person name="Merkel B.J."/>
            <person name="Hornburger P."/>
            <person name="Mueller R.-W."/>
            <person name="Bruemmer F."/>
            <person name="Labrenz M."/>
            <person name="Spormann A.M."/>
            <person name="Op den Camp H."/>
            <person name="Overmann J."/>
            <person name="Amann R."/>
            <person name="Jetten M.S.M."/>
            <person name="Mascher T."/>
            <person name="Medema M.H."/>
            <person name="Devos D.P."/>
            <person name="Kaster A.-K."/>
            <person name="Ovreas L."/>
            <person name="Rohde M."/>
            <person name="Galperin M.Y."/>
            <person name="Jogler C."/>
        </authorList>
    </citation>
    <scope>NUCLEOTIDE SEQUENCE [LARGE SCALE GENOMIC DNA]</scope>
    <source>
        <strain evidence="2 3">Mal52</strain>
    </source>
</reference>
<dbReference type="Pfam" id="PF13454">
    <property type="entry name" value="NAD_binding_9"/>
    <property type="match status" value="1"/>
</dbReference>
<name>A0A517ZUI8_9PLAN</name>
<gene>
    <name evidence="2" type="ORF">Mal52_46520</name>
</gene>
<evidence type="ECO:0000313" key="3">
    <source>
        <dbReference type="Proteomes" id="UP000319383"/>
    </source>
</evidence>
<dbReference type="Proteomes" id="UP000319383">
    <property type="component" value="Chromosome"/>
</dbReference>
<evidence type="ECO:0000313" key="2">
    <source>
        <dbReference type="EMBL" id="QDU46153.1"/>
    </source>
</evidence>
<feature type="domain" description="FAD-dependent urate hydroxylase HpyO/Asp monooxygenase CreE-like FAD/NAD(P)-binding" evidence="1">
    <location>
        <begin position="26"/>
        <end position="186"/>
    </location>
</feature>
<protein>
    <recommendedName>
        <fullName evidence="1">FAD-dependent urate hydroxylase HpyO/Asp monooxygenase CreE-like FAD/NAD(P)-binding domain-containing protein</fullName>
    </recommendedName>
</protein>
<evidence type="ECO:0000259" key="1">
    <source>
        <dbReference type="Pfam" id="PF13454"/>
    </source>
</evidence>
<sequence length="569" mass="63325">MSSASVKDNIVGSPQSSCGEARFRIAVIGCGPKGLFCLERLLERLTSVENRRGLEIVIFEQAPYPGAGQVYDLRQPDYLRMNFASHNISAWPPNGHLNSFPQPTLVDWLQQYFPHMAKPDAFIPRALVGEYLHWCFQEVFKQLKRLAAVRIERASVSQITREGQSWRVDSPHDSTVYDEVLLTVGHEGWRTSLPQKLAGHPADVNSVFPTEKQLSVDHVRPQSTVVIRGFGLTAIDAILAMTEGRGGHLKRRDGKWFYTPSGQEPSTIIPCSRSGRPMFAKPVPGKALVPEKVKNIWPRYREVLLQLPAQTDGLDFERDMWPVIQDAAKYAFNLCGGRGARQWFDSWYMVDCDGQTAAELMQQSYRVAMGQQNPSAAWAWGEAWRQLYPALVARISHGGLKDNSWADFHPLAAEMERLAFGPPAENLGRLLALIEHQIVDLRFVSGCYPGTESRSIETESGTTQLAVDHFVNAVLPAPSELAPEGLLAALVQDRLVSRHEPSQALLVNREARPLDSAGHPTAGLALFGRCTEGCILGNDTLSRTMHDHPETWANSVCRHLLCSKGKTHE</sequence>